<dbReference type="RefSeq" id="WP_146585993.1">
    <property type="nucleotide sequence ID" value="NZ_SJPO01000003.1"/>
</dbReference>
<accession>A0A5C5YT73</accession>
<evidence type="ECO:0000313" key="2">
    <source>
        <dbReference type="Proteomes" id="UP000318478"/>
    </source>
</evidence>
<protein>
    <recommendedName>
        <fullName evidence="3">CPXCG motif-containing cysteine-rich protein</fullName>
    </recommendedName>
</protein>
<comment type="caution">
    <text evidence="1">The sequence shown here is derived from an EMBL/GenBank/DDBJ whole genome shotgun (WGS) entry which is preliminary data.</text>
</comment>
<keyword evidence="2" id="KW-1185">Reference proteome</keyword>
<proteinExistence type="predicted"/>
<dbReference type="EMBL" id="SJPO01000003">
    <property type="protein sequence ID" value="TWT78001.1"/>
    <property type="molecule type" value="Genomic_DNA"/>
</dbReference>
<dbReference type="Proteomes" id="UP000318478">
    <property type="component" value="Unassembled WGS sequence"/>
</dbReference>
<dbReference type="AlphaFoldDB" id="A0A5C5YT73"/>
<organism evidence="1 2">
    <name type="scientific">Posidoniimonas polymericola</name>
    <dbReference type="NCBI Taxonomy" id="2528002"/>
    <lineage>
        <taxon>Bacteria</taxon>
        <taxon>Pseudomonadati</taxon>
        <taxon>Planctomycetota</taxon>
        <taxon>Planctomycetia</taxon>
        <taxon>Pirellulales</taxon>
        <taxon>Lacipirellulaceae</taxon>
        <taxon>Posidoniimonas</taxon>
    </lineage>
</organism>
<gene>
    <name evidence="1" type="ORF">Pla123a_18000</name>
</gene>
<name>A0A5C5YT73_9BACT</name>
<sequence>MTPEASYICGECGEEIVIPIDLSAGHEQQYVEDCPVCCRANVITVEIDDDGEPRAWGELE</sequence>
<dbReference type="PIRSF" id="PIRSF037225">
    <property type="entry name" value="UCP037225"/>
    <property type="match status" value="1"/>
</dbReference>
<evidence type="ECO:0008006" key="3">
    <source>
        <dbReference type="Google" id="ProtNLM"/>
    </source>
</evidence>
<dbReference type="InterPro" id="IPR017143">
    <property type="entry name" value="UCP037225"/>
</dbReference>
<evidence type="ECO:0000313" key="1">
    <source>
        <dbReference type="EMBL" id="TWT78001.1"/>
    </source>
</evidence>
<dbReference type="OrthoDB" id="9814566at2"/>
<dbReference type="InterPro" id="IPR025990">
    <property type="entry name" value="zinc_ribbon_bacterial"/>
</dbReference>
<reference evidence="1 2" key="1">
    <citation type="submission" date="2019-02" db="EMBL/GenBank/DDBJ databases">
        <title>Deep-cultivation of Planctomycetes and their phenomic and genomic characterization uncovers novel biology.</title>
        <authorList>
            <person name="Wiegand S."/>
            <person name="Jogler M."/>
            <person name="Boedeker C."/>
            <person name="Pinto D."/>
            <person name="Vollmers J."/>
            <person name="Rivas-Marin E."/>
            <person name="Kohn T."/>
            <person name="Peeters S.H."/>
            <person name="Heuer A."/>
            <person name="Rast P."/>
            <person name="Oberbeckmann S."/>
            <person name="Bunk B."/>
            <person name="Jeske O."/>
            <person name="Meyerdierks A."/>
            <person name="Storesund J.E."/>
            <person name="Kallscheuer N."/>
            <person name="Luecker S."/>
            <person name="Lage O.M."/>
            <person name="Pohl T."/>
            <person name="Merkel B.J."/>
            <person name="Hornburger P."/>
            <person name="Mueller R.-W."/>
            <person name="Bruemmer F."/>
            <person name="Labrenz M."/>
            <person name="Spormann A.M."/>
            <person name="Op Den Camp H."/>
            <person name="Overmann J."/>
            <person name="Amann R."/>
            <person name="Jetten M.S.M."/>
            <person name="Mascher T."/>
            <person name="Medema M.H."/>
            <person name="Devos D.P."/>
            <person name="Kaster A.-K."/>
            <person name="Ovreas L."/>
            <person name="Rohde M."/>
            <person name="Galperin M.Y."/>
            <person name="Jogler C."/>
        </authorList>
    </citation>
    <scope>NUCLEOTIDE SEQUENCE [LARGE SCALE GENOMIC DNA]</scope>
    <source>
        <strain evidence="1 2">Pla123a</strain>
    </source>
</reference>
<dbReference type="Pfam" id="PF14255">
    <property type="entry name" value="Zn_ribbon_21"/>
    <property type="match status" value="1"/>
</dbReference>